<proteinExistence type="predicted"/>
<dbReference type="OrthoDB" id="18234at2759"/>
<name>A0A9Q0XU01_9SAUR</name>
<dbReference type="InterPro" id="IPR012486">
    <property type="entry name" value="Far11/STRP_N"/>
</dbReference>
<sequence>MAPTKRVKPELLKDELRENKGLLYFYTSHSYFELNDTTVSLGKGSVDCPNLEFEYGDADSHAAELSELYSYTEEPEFSLNRKCFEEDFHTQVKDKGWSELDTTRQKAYVMHLLDGLEVVHRDKRLKVARAILYLAQGVFAECDTEAEVLSWARHNNFMLYQMGTFTAFLELLNMEMANSQACSSALRKPAISLADSTELRVLLSVMYLMVETIRVEMETDSPDWKAARETFRAELSFGPRDPLRSVSVIRLGTDSLNGTGFALRYNPCTYMEVT</sequence>
<reference evidence="2" key="1">
    <citation type="journal article" date="2023" name="DNA Res.">
        <title>Chromosome-level genome assembly of Phrynocephalus forsythii using third-generation DNA sequencing and Hi-C analysis.</title>
        <authorList>
            <person name="Qi Y."/>
            <person name="Zhao W."/>
            <person name="Zhao Y."/>
            <person name="Niu C."/>
            <person name="Cao S."/>
            <person name="Zhang Y."/>
        </authorList>
    </citation>
    <scope>NUCLEOTIDE SEQUENCE</scope>
    <source>
        <tissue evidence="2">Muscle</tissue>
    </source>
</reference>
<protein>
    <recommendedName>
        <fullName evidence="1">Far11/STRP N-terminal domain-containing protein</fullName>
    </recommendedName>
</protein>
<gene>
    <name evidence="2" type="ORF">JRQ81_015492</name>
</gene>
<dbReference type="EMBL" id="JAPFRF010000006">
    <property type="protein sequence ID" value="KAJ7329318.1"/>
    <property type="molecule type" value="Genomic_DNA"/>
</dbReference>
<dbReference type="SMART" id="SM01292">
    <property type="entry name" value="N1221"/>
    <property type="match status" value="1"/>
</dbReference>
<dbReference type="AlphaFoldDB" id="A0A9Q0XU01"/>
<organism evidence="2 3">
    <name type="scientific">Phrynocephalus forsythii</name>
    <dbReference type="NCBI Taxonomy" id="171643"/>
    <lineage>
        <taxon>Eukaryota</taxon>
        <taxon>Metazoa</taxon>
        <taxon>Chordata</taxon>
        <taxon>Craniata</taxon>
        <taxon>Vertebrata</taxon>
        <taxon>Euteleostomi</taxon>
        <taxon>Lepidosauria</taxon>
        <taxon>Squamata</taxon>
        <taxon>Bifurcata</taxon>
        <taxon>Unidentata</taxon>
        <taxon>Episquamata</taxon>
        <taxon>Toxicofera</taxon>
        <taxon>Iguania</taxon>
        <taxon>Acrodonta</taxon>
        <taxon>Agamidae</taxon>
        <taxon>Agaminae</taxon>
        <taxon>Phrynocephalus</taxon>
    </lineage>
</organism>
<dbReference type="PANTHER" id="PTHR13239:SF6">
    <property type="entry name" value="STRIATIN-INTERACTING PROTEIN 2"/>
    <property type="match status" value="1"/>
</dbReference>
<dbReference type="InterPro" id="IPR040185">
    <property type="entry name" value="Far11/STRP"/>
</dbReference>
<dbReference type="Pfam" id="PF07923">
    <property type="entry name" value="N1221"/>
    <property type="match status" value="1"/>
</dbReference>
<keyword evidence="3" id="KW-1185">Reference proteome</keyword>
<dbReference type="PANTHER" id="PTHR13239">
    <property type="entry name" value="PROTEIN REQUIRED FOR HYPHAL ANASTOMOSIS HAM-2"/>
    <property type="match status" value="1"/>
</dbReference>
<comment type="caution">
    <text evidence="2">The sequence shown here is derived from an EMBL/GenBank/DDBJ whole genome shotgun (WGS) entry which is preliminary data.</text>
</comment>
<evidence type="ECO:0000313" key="2">
    <source>
        <dbReference type="EMBL" id="KAJ7329318.1"/>
    </source>
</evidence>
<dbReference type="Proteomes" id="UP001142489">
    <property type="component" value="Unassembled WGS sequence"/>
</dbReference>
<evidence type="ECO:0000313" key="3">
    <source>
        <dbReference type="Proteomes" id="UP001142489"/>
    </source>
</evidence>
<dbReference type="GO" id="GO:0005829">
    <property type="term" value="C:cytosol"/>
    <property type="evidence" value="ECO:0007669"/>
    <property type="project" value="TreeGrafter"/>
</dbReference>
<accession>A0A9Q0XU01</accession>
<feature type="domain" description="Far11/STRP N-terminal" evidence="1">
    <location>
        <begin position="48"/>
        <end position="274"/>
    </location>
</feature>
<dbReference type="GO" id="GO:0007010">
    <property type="term" value="P:cytoskeleton organization"/>
    <property type="evidence" value="ECO:0007669"/>
    <property type="project" value="TreeGrafter"/>
</dbReference>
<evidence type="ECO:0000259" key="1">
    <source>
        <dbReference type="SMART" id="SM01292"/>
    </source>
</evidence>